<feature type="region of interest" description="Disordered" evidence="1">
    <location>
        <begin position="1"/>
        <end position="87"/>
    </location>
</feature>
<keyword evidence="2" id="KW-1133">Transmembrane helix</keyword>
<organism evidence="3 4">
    <name type="scientific">Mytilus coruscus</name>
    <name type="common">Sea mussel</name>
    <dbReference type="NCBI Taxonomy" id="42192"/>
    <lineage>
        <taxon>Eukaryota</taxon>
        <taxon>Metazoa</taxon>
        <taxon>Spiralia</taxon>
        <taxon>Lophotrochozoa</taxon>
        <taxon>Mollusca</taxon>
        <taxon>Bivalvia</taxon>
        <taxon>Autobranchia</taxon>
        <taxon>Pteriomorphia</taxon>
        <taxon>Mytilida</taxon>
        <taxon>Mytiloidea</taxon>
        <taxon>Mytilidae</taxon>
        <taxon>Mytilinae</taxon>
        <taxon>Mytilus</taxon>
    </lineage>
</organism>
<reference evidence="3 4" key="1">
    <citation type="submission" date="2020-06" db="EMBL/GenBank/DDBJ databases">
        <authorList>
            <person name="Li R."/>
            <person name="Bekaert M."/>
        </authorList>
    </citation>
    <scope>NUCLEOTIDE SEQUENCE [LARGE SCALE GENOMIC DNA]</scope>
    <source>
        <strain evidence="4">wild</strain>
    </source>
</reference>
<evidence type="ECO:0000313" key="4">
    <source>
        <dbReference type="Proteomes" id="UP000507470"/>
    </source>
</evidence>
<feature type="compositionally biased region" description="Basic and acidic residues" evidence="1">
    <location>
        <begin position="72"/>
        <end position="82"/>
    </location>
</feature>
<accession>A0A6J8EPE9</accession>
<keyword evidence="2" id="KW-0812">Transmembrane</keyword>
<dbReference type="AlphaFoldDB" id="A0A6J8EPE9"/>
<evidence type="ECO:0000313" key="3">
    <source>
        <dbReference type="EMBL" id="CAC5421746.1"/>
    </source>
</evidence>
<name>A0A6J8EPE9_MYTCO</name>
<keyword evidence="4" id="KW-1185">Reference proteome</keyword>
<protein>
    <submittedName>
        <fullName evidence="3">Uncharacterized protein</fullName>
    </submittedName>
</protein>
<keyword evidence="2" id="KW-0472">Membrane</keyword>
<feature type="compositionally biased region" description="Polar residues" evidence="1">
    <location>
        <begin position="24"/>
        <end position="36"/>
    </location>
</feature>
<feature type="compositionally biased region" description="Basic and acidic residues" evidence="1">
    <location>
        <begin position="37"/>
        <end position="50"/>
    </location>
</feature>
<evidence type="ECO:0000256" key="1">
    <source>
        <dbReference type="SAM" id="MobiDB-lite"/>
    </source>
</evidence>
<dbReference type="Proteomes" id="UP000507470">
    <property type="component" value="Unassembled WGS sequence"/>
</dbReference>
<sequence length="474" mass="54193">MSSEEIKSDLTNSVEESDSDQKGSRSTSQPDQQNTKHQNDQSKSEKKEGDLTGQPDAVIAPKKIKKGTTADNEGKQSVKNEKQNSFYQNNDNLKGLVDVETVKRLVAEELSKDKRSFTKMQTGLISFAFFLGGGMMSYWWTPHYTNTTYVLSDNTTHNTSIVMEDVTQKLLQCQANLTQIKDDFNHVQDNFIHFKNDVTEVSNGITGTIEGVKEELKDDFLLLKRDMNILTGTQQIQDNRYITYSETIFFLLAGLILEPLLIFFLLYKYFPWRNGSHHGPDAHVHDGPNAQPQFHGVQHQNRQNQPRRVNILDQICSGNLEESICILSFYGETQDLHHRILTSALQQKDIPMKQFLLKVTDSDALSIPRCHFVFVFVDFNERNVILENPDQELGDKKVVTVKACQKMGADVFVIYTRDRDSGNLGDGKLYNKELSAFTEHFLLKELTAKDRGLSVNDTFTPYQKRHIRRIVLKK</sequence>
<gene>
    <name evidence="3" type="ORF">MCOR_53837</name>
</gene>
<feature type="region of interest" description="Disordered" evidence="1">
    <location>
        <begin position="282"/>
        <end position="304"/>
    </location>
</feature>
<feature type="transmembrane region" description="Helical" evidence="2">
    <location>
        <begin position="122"/>
        <end position="140"/>
    </location>
</feature>
<proteinExistence type="predicted"/>
<dbReference type="OrthoDB" id="6116533at2759"/>
<dbReference type="EMBL" id="CACVKT020009374">
    <property type="protein sequence ID" value="CAC5421746.1"/>
    <property type="molecule type" value="Genomic_DNA"/>
</dbReference>
<evidence type="ECO:0000256" key="2">
    <source>
        <dbReference type="SAM" id="Phobius"/>
    </source>
</evidence>
<feature type="transmembrane region" description="Helical" evidence="2">
    <location>
        <begin position="248"/>
        <end position="267"/>
    </location>
</feature>